<evidence type="ECO:0000259" key="2">
    <source>
        <dbReference type="Pfam" id="PF08241"/>
    </source>
</evidence>
<sequence>MEWTEQWEKPHEGSLKPLEDSQQAMRCQRIVKLITIVERSSKRSICRLKSGLINFASECLEIFFRNLLRKISALNPPQASSSSPHTSSSSFLPPFIERTLLNCLLFKFKVLLIVRFPTLPLPLPPQFNLTAVDTNKMCVAEDLEREVWEKMAPMAWHNSIARADSIFNETYQITRNVLRETAHRGGYDVIVEVGCGTGDVIGEMNTSQPVKIPCIGVDINKDFINFCQENHPHEQCEFHLADALKLVDWWTEQGFDKLYKKPLVICVNNTLNIMPHELRGGVVDQMLSLAGKDGLCLVTYWNGNFFSHAIMNYYKKNQPLCGRFDVHKHIDWDRRILVTPSNYMTHWQTPIEVQSLLRSYDVDVPNIESTPKYCEPHIHCDGLAIFVWFDQATTSNAKGYYDSDDAQKFYNNIWGEDELHVGRYDLLTEEEKTTLSLGDQVKRAENLHEQELVKLIHKHTLQGQDHSLRIVDLGCGFGGLMRRLWQEGLVWKATGCDISSKMCEQSRLKNDAVGAGDDIEILEESYLQISVPDQSADLVISMDALLHVGPVRQRRVMLEAARMLRPGGWIIFSDIMQEESVNAEEMQPIYDRINLSKMGTVRNYKEALEACGFSNFSTDLHSENIPEHYGKVLTILNEKGHTIGLSQQYLEKAKKGLQVWKDHSPGNIVWGFILAQKTTKVDLSKVGF</sequence>
<dbReference type="Proteomes" id="UP000693970">
    <property type="component" value="Unassembled WGS sequence"/>
</dbReference>
<evidence type="ECO:0000313" key="5">
    <source>
        <dbReference type="Proteomes" id="UP000693970"/>
    </source>
</evidence>
<proteinExistence type="predicted"/>
<feature type="compositionally biased region" description="Basic and acidic residues" evidence="1">
    <location>
        <begin position="1"/>
        <end position="19"/>
    </location>
</feature>
<dbReference type="OrthoDB" id="8300214at2759"/>
<organism evidence="4 5">
    <name type="scientific">Nitzschia inconspicua</name>
    <dbReference type="NCBI Taxonomy" id="303405"/>
    <lineage>
        <taxon>Eukaryota</taxon>
        <taxon>Sar</taxon>
        <taxon>Stramenopiles</taxon>
        <taxon>Ochrophyta</taxon>
        <taxon>Bacillariophyta</taxon>
        <taxon>Bacillariophyceae</taxon>
        <taxon>Bacillariophycidae</taxon>
        <taxon>Bacillariales</taxon>
        <taxon>Bacillariaceae</taxon>
        <taxon>Nitzschia</taxon>
    </lineage>
</organism>
<protein>
    <submittedName>
        <fullName evidence="4">Methyltransferase domain containing protein</fullName>
    </submittedName>
</protein>
<dbReference type="AlphaFoldDB" id="A0A9K3K8T2"/>
<dbReference type="PANTHER" id="PTHR43861">
    <property type="entry name" value="TRANS-ACONITATE 2-METHYLTRANSFERASE-RELATED"/>
    <property type="match status" value="1"/>
</dbReference>
<dbReference type="GO" id="GO:0032259">
    <property type="term" value="P:methylation"/>
    <property type="evidence" value="ECO:0007669"/>
    <property type="project" value="UniProtKB-KW"/>
</dbReference>
<dbReference type="EMBL" id="JAGRRH010000041">
    <property type="protein sequence ID" value="KAG7339095.1"/>
    <property type="molecule type" value="Genomic_DNA"/>
</dbReference>
<reference evidence="4" key="1">
    <citation type="journal article" date="2021" name="Sci. Rep.">
        <title>Diploid genomic architecture of Nitzschia inconspicua, an elite biomass production diatom.</title>
        <authorList>
            <person name="Oliver A."/>
            <person name="Podell S."/>
            <person name="Pinowska A."/>
            <person name="Traller J.C."/>
            <person name="Smith S.R."/>
            <person name="McClure R."/>
            <person name="Beliaev A."/>
            <person name="Bohutskyi P."/>
            <person name="Hill E.A."/>
            <person name="Rabines A."/>
            <person name="Zheng H."/>
            <person name="Allen L.Z."/>
            <person name="Kuo A."/>
            <person name="Grigoriev I.V."/>
            <person name="Allen A.E."/>
            <person name="Hazlebeck D."/>
            <person name="Allen E.E."/>
        </authorList>
    </citation>
    <scope>NUCLEOTIDE SEQUENCE</scope>
    <source>
        <strain evidence="4">Hildebrandi</strain>
    </source>
</reference>
<gene>
    <name evidence="4" type="ORF">IV203_017672</name>
</gene>
<dbReference type="PANTHER" id="PTHR43861:SF1">
    <property type="entry name" value="TRANS-ACONITATE 2-METHYLTRANSFERASE"/>
    <property type="match status" value="1"/>
</dbReference>
<accession>A0A9K3K8T2</accession>
<comment type="caution">
    <text evidence="4">The sequence shown here is derived from an EMBL/GenBank/DDBJ whole genome shotgun (WGS) entry which is preliminary data.</text>
</comment>
<dbReference type="GO" id="GO:0008757">
    <property type="term" value="F:S-adenosylmethionine-dependent methyltransferase activity"/>
    <property type="evidence" value="ECO:0007669"/>
    <property type="project" value="InterPro"/>
</dbReference>
<feature type="domain" description="Methyltransferase type 11" evidence="2">
    <location>
        <begin position="471"/>
        <end position="572"/>
    </location>
</feature>
<reference evidence="4" key="2">
    <citation type="submission" date="2021-04" db="EMBL/GenBank/DDBJ databases">
        <authorList>
            <person name="Podell S."/>
        </authorList>
    </citation>
    <scope>NUCLEOTIDE SEQUENCE</scope>
    <source>
        <strain evidence="4">Hildebrandi</strain>
    </source>
</reference>
<feature type="domain" description="Methyltransferase" evidence="3">
    <location>
        <begin position="189"/>
        <end position="306"/>
    </location>
</feature>
<feature type="region of interest" description="Disordered" evidence="1">
    <location>
        <begin position="1"/>
        <end position="20"/>
    </location>
</feature>
<dbReference type="Pfam" id="PF13847">
    <property type="entry name" value="Methyltransf_31"/>
    <property type="match status" value="1"/>
</dbReference>
<keyword evidence="5" id="KW-1185">Reference proteome</keyword>
<evidence type="ECO:0000259" key="3">
    <source>
        <dbReference type="Pfam" id="PF13847"/>
    </source>
</evidence>
<name>A0A9K3K8T2_9STRA</name>
<dbReference type="InterPro" id="IPR025714">
    <property type="entry name" value="Methyltranfer_dom"/>
</dbReference>
<dbReference type="Pfam" id="PF08241">
    <property type="entry name" value="Methyltransf_11"/>
    <property type="match status" value="1"/>
</dbReference>
<evidence type="ECO:0000313" key="4">
    <source>
        <dbReference type="EMBL" id="KAG7339095.1"/>
    </source>
</evidence>
<keyword evidence="4" id="KW-0808">Transferase</keyword>
<keyword evidence="4" id="KW-0489">Methyltransferase</keyword>
<evidence type="ECO:0000256" key="1">
    <source>
        <dbReference type="SAM" id="MobiDB-lite"/>
    </source>
</evidence>
<dbReference type="InterPro" id="IPR013216">
    <property type="entry name" value="Methyltransf_11"/>
</dbReference>
<dbReference type="CDD" id="cd02440">
    <property type="entry name" value="AdoMet_MTases"/>
    <property type="match status" value="2"/>
</dbReference>